<dbReference type="Proteomes" id="UP000247551">
    <property type="component" value="Unassembled WGS sequence"/>
</dbReference>
<keyword evidence="1" id="KW-0812">Transmembrane</keyword>
<dbReference type="RefSeq" id="WP_281270052.1">
    <property type="nucleotide sequence ID" value="NZ_QKLW01000002.1"/>
</dbReference>
<name>A0A318V4E1_9GAMM</name>
<protein>
    <submittedName>
        <fullName evidence="2">Uncharacterized protein</fullName>
    </submittedName>
</protein>
<feature type="transmembrane region" description="Helical" evidence="1">
    <location>
        <begin position="16"/>
        <end position="38"/>
    </location>
</feature>
<reference evidence="2 3" key="1">
    <citation type="submission" date="2018-06" db="EMBL/GenBank/DDBJ databases">
        <title>Genomic Encyclopedia of Type Strains, Phase III (KMG-III): the genomes of soil and plant-associated and newly described type strains.</title>
        <authorList>
            <person name="Whitman W."/>
        </authorList>
    </citation>
    <scope>NUCLEOTIDE SEQUENCE [LARGE SCALE GENOMIC DNA]</scope>
    <source>
        <strain evidence="2 3">CECT 7730</strain>
    </source>
</reference>
<accession>A0A318V4E1</accession>
<keyword evidence="1" id="KW-1133">Transmembrane helix</keyword>
<gene>
    <name evidence="2" type="ORF">DFP75_102560</name>
</gene>
<evidence type="ECO:0000313" key="2">
    <source>
        <dbReference type="EMBL" id="PYF83464.1"/>
    </source>
</evidence>
<organism evidence="2 3">
    <name type="scientific">Marinomonas alcarazii</name>
    <dbReference type="NCBI Taxonomy" id="491949"/>
    <lineage>
        <taxon>Bacteria</taxon>
        <taxon>Pseudomonadati</taxon>
        <taxon>Pseudomonadota</taxon>
        <taxon>Gammaproteobacteria</taxon>
        <taxon>Oceanospirillales</taxon>
        <taxon>Oceanospirillaceae</taxon>
        <taxon>Marinomonas</taxon>
    </lineage>
</organism>
<comment type="caution">
    <text evidence="2">The sequence shown here is derived from an EMBL/GenBank/DDBJ whole genome shotgun (WGS) entry which is preliminary data.</text>
</comment>
<evidence type="ECO:0000256" key="1">
    <source>
        <dbReference type="SAM" id="Phobius"/>
    </source>
</evidence>
<dbReference type="EMBL" id="QKLW01000002">
    <property type="protein sequence ID" value="PYF83464.1"/>
    <property type="molecule type" value="Genomic_DNA"/>
</dbReference>
<evidence type="ECO:0000313" key="3">
    <source>
        <dbReference type="Proteomes" id="UP000247551"/>
    </source>
</evidence>
<sequence length="42" mass="4505">MSVKAASPRLLVDGSAVLGDTTLVLWVSFCIDLTLLSLNTRK</sequence>
<keyword evidence="1" id="KW-0472">Membrane</keyword>
<dbReference type="AlphaFoldDB" id="A0A318V4E1"/>
<keyword evidence="3" id="KW-1185">Reference proteome</keyword>
<proteinExistence type="predicted"/>